<evidence type="ECO:0000256" key="1">
    <source>
        <dbReference type="ARBA" id="ARBA00002486"/>
    </source>
</evidence>
<dbReference type="Pfam" id="PF00480">
    <property type="entry name" value="ROK"/>
    <property type="match status" value="1"/>
</dbReference>
<keyword evidence="5" id="KW-1185">Reference proteome</keyword>
<dbReference type="InterPro" id="IPR000600">
    <property type="entry name" value="ROK"/>
</dbReference>
<accession>A0ABT1EE89</accession>
<keyword evidence="3" id="KW-0859">Xylose metabolism</keyword>
<evidence type="ECO:0000313" key="4">
    <source>
        <dbReference type="EMBL" id="MCP1109027.1"/>
    </source>
</evidence>
<dbReference type="Proteomes" id="UP001523565">
    <property type="component" value="Unassembled WGS sequence"/>
</dbReference>
<gene>
    <name evidence="4" type="ORF">NK118_02060</name>
</gene>
<comment type="similarity">
    <text evidence="2">Belongs to the ROK (NagC/XylR) family.</text>
</comment>
<comment type="caution">
    <text evidence="4">The sequence shown here is derived from an EMBL/GenBank/DDBJ whole genome shotgun (WGS) entry which is preliminary data.</text>
</comment>
<dbReference type="InterPro" id="IPR043129">
    <property type="entry name" value="ATPase_NBD"/>
</dbReference>
<reference evidence="4 5" key="1">
    <citation type="journal article" date="2022" name="Genome Biol. Evol.">
        <title>Host diet, physiology and behaviors set the stage for Lachnospiraceae cladogenesis.</title>
        <authorList>
            <person name="Vera-Ponce De Leon A."/>
            <person name="Schneider M."/>
            <person name="Jahnes B.C."/>
            <person name="Sadowski V."/>
            <person name="Camuy-Velez L.A."/>
            <person name="Duan J."/>
            <person name="Sabree Z.L."/>
        </authorList>
    </citation>
    <scope>NUCLEOTIDE SEQUENCE [LARGE SCALE GENOMIC DNA]</scope>
    <source>
        <strain evidence="4 5">PAL227</strain>
    </source>
</reference>
<dbReference type="PANTHER" id="PTHR18964:SF149">
    <property type="entry name" value="BIFUNCTIONAL UDP-N-ACETYLGLUCOSAMINE 2-EPIMERASE_N-ACETYLMANNOSAMINE KINASE"/>
    <property type="match status" value="1"/>
</dbReference>
<dbReference type="PANTHER" id="PTHR18964">
    <property type="entry name" value="ROK (REPRESSOR, ORF, KINASE) FAMILY"/>
    <property type="match status" value="1"/>
</dbReference>
<dbReference type="InterPro" id="IPR036388">
    <property type="entry name" value="WH-like_DNA-bd_sf"/>
</dbReference>
<organism evidence="4 5">
    <name type="scientific">Ohessyouella blattaphilus</name>
    <dbReference type="NCBI Taxonomy" id="2949333"/>
    <lineage>
        <taxon>Bacteria</taxon>
        <taxon>Bacillati</taxon>
        <taxon>Bacillota</taxon>
        <taxon>Clostridia</taxon>
        <taxon>Lachnospirales</taxon>
        <taxon>Lachnospiraceae</taxon>
        <taxon>Ohessyouella</taxon>
    </lineage>
</organism>
<evidence type="ECO:0000256" key="3">
    <source>
        <dbReference type="ARBA" id="ARBA00022629"/>
    </source>
</evidence>
<sequence>MRKSQLIYQYVRRNGPVSKQDIVFGLKLSLPTVSNNLQYLMELGVVETPTKIENTGGRNAVAYAGASQARIAIGIYLTKNHMTAVSVDLNGQVIVKEKVRTRFNLEDEEYLKKIGELVESVKRKTDVSDEQLLGVGIAVQSLVSEDGEDVTYGMTLNFTGATRKRIAKYVPYRNRLFHDSEMSGHAEAWIDGTLKNAFYLSLNNSVGGSVIIDNKMYVGDTLKSGEIGHTLVVREGGEQCYCGRYGCFDTVCRATKLDEYTDGNLEEFFELLGQGDKKAAEMWDTYLNELAIGIHNIRMLFDSKVIIGGYIGAYIEEHLEELARRVDARSPFTKEKAMDYILPCKYKVESAAAGAALNYIDDFFESI</sequence>
<comment type="function">
    <text evidence="1">Transcriptional repressor of xylose-utilizing enzymes.</text>
</comment>
<dbReference type="Gene3D" id="3.30.420.40">
    <property type="match status" value="2"/>
</dbReference>
<dbReference type="EMBL" id="JAMZFV010000001">
    <property type="protein sequence ID" value="MCP1109027.1"/>
    <property type="molecule type" value="Genomic_DNA"/>
</dbReference>
<dbReference type="Gene3D" id="1.10.10.10">
    <property type="entry name" value="Winged helix-like DNA-binding domain superfamily/Winged helix DNA-binding domain"/>
    <property type="match status" value="1"/>
</dbReference>
<evidence type="ECO:0000313" key="5">
    <source>
        <dbReference type="Proteomes" id="UP001523565"/>
    </source>
</evidence>
<evidence type="ECO:0000256" key="2">
    <source>
        <dbReference type="ARBA" id="ARBA00006479"/>
    </source>
</evidence>
<dbReference type="RefSeq" id="WP_262067927.1">
    <property type="nucleotide sequence ID" value="NZ_JAMXOC010000001.1"/>
</dbReference>
<proteinExistence type="inferred from homology"/>
<dbReference type="InterPro" id="IPR036390">
    <property type="entry name" value="WH_DNA-bd_sf"/>
</dbReference>
<dbReference type="SUPFAM" id="SSF53067">
    <property type="entry name" value="Actin-like ATPase domain"/>
    <property type="match status" value="2"/>
</dbReference>
<name>A0ABT1EE89_9FIRM</name>
<dbReference type="SUPFAM" id="SSF46785">
    <property type="entry name" value="Winged helix' DNA-binding domain"/>
    <property type="match status" value="1"/>
</dbReference>
<protein>
    <submittedName>
        <fullName evidence="4">ROK family protein</fullName>
    </submittedName>
</protein>
<keyword evidence="3" id="KW-0119">Carbohydrate metabolism</keyword>